<keyword evidence="4" id="KW-0238">DNA-binding</keyword>
<dbReference type="PANTHER" id="PTHR47756">
    <property type="entry name" value="BLL6612 PROTEIN-RELATED"/>
    <property type="match status" value="1"/>
</dbReference>
<evidence type="ECO:0000256" key="2">
    <source>
        <dbReference type="ARBA" id="ARBA00023015"/>
    </source>
</evidence>
<name>M0QK49_9ACTN</name>
<evidence type="ECO:0000256" key="6">
    <source>
        <dbReference type="SAM" id="MobiDB-lite"/>
    </source>
</evidence>
<organism evidence="9 10">
    <name type="scientific">Gordonia soli NBRC 108243</name>
    <dbReference type="NCBI Taxonomy" id="1223545"/>
    <lineage>
        <taxon>Bacteria</taxon>
        <taxon>Bacillati</taxon>
        <taxon>Actinomycetota</taxon>
        <taxon>Actinomycetes</taxon>
        <taxon>Mycobacteriales</taxon>
        <taxon>Gordoniaceae</taxon>
        <taxon>Gordonia</taxon>
    </lineage>
</organism>
<evidence type="ECO:0000256" key="1">
    <source>
        <dbReference type="ARBA" id="ARBA00010641"/>
    </source>
</evidence>
<keyword evidence="3" id="KW-0731">Sigma factor</keyword>
<evidence type="ECO:0000313" key="9">
    <source>
        <dbReference type="EMBL" id="GAC68824.1"/>
    </source>
</evidence>
<dbReference type="STRING" id="1223545.GS4_19_00140"/>
<dbReference type="RefSeq" id="WP_007621296.1">
    <property type="nucleotide sequence ID" value="NZ_BANX01000019.1"/>
</dbReference>
<comment type="caution">
    <text evidence="9">The sequence shown here is derived from an EMBL/GenBank/DDBJ whole genome shotgun (WGS) entry which is preliminary data.</text>
</comment>
<dbReference type="GO" id="GO:0003677">
    <property type="term" value="F:DNA binding"/>
    <property type="evidence" value="ECO:0007669"/>
    <property type="project" value="UniProtKB-KW"/>
</dbReference>
<dbReference type="InterPro" id="IPR046531">
    <property type="entry name" value="DUF6596"/>
</dbReference>
<feature type="domain" description="DUF6596" evidence="8">
    <location>
        <begin position="198"/>
        <end position="299"/>
    </location>
</feature>
<dbReference type="eggNOG" id="COG4941">
    <property type="taxonomic scope" value="Bacteria"/>
</dbReference>
<dbReference type="GO" id="GO:0006352">
    <property type="term" value="P:DNA-templated transcription initiation"/>
    <property type="evidence" value="ECO:0007669"/>
    <property type="project" value="InterPro"/>
</dbReference>
<dbReference type="OrthoDB" id="9780299at2"/>
<dbReference type="SUPFAM" id="SSF88659">
    <property type="entry name" value="Sigma3 and sigma4 domains of RNA polymerase sigma factors"/>
    <property type="match status" value="1"/>
</dbReference>
<evidence type="ECO:0000256" key="3">
    <source>
        <dbReference type="ARBA" id="ARBA00023082"/>
    </source>
</evidence>
<dbReference type="Gene3D" id="1.10.1740.10">
    <property type="match status" value="1"/>
</dbReference>
<evidence type="ECO:0000256" key="4">
    <source>
        <dbReference type="ARBA" id="ARBA00023125"/>
    </source>
</evidence>
<dbReference type="InterPro" id="IPR013325">
    <property type="entry name" value="RNA_pol_sigma_r2"/>
</dbReference>
<dbReference type="EMBL" id="BANX01000019">
    <property type="protein sequence ID" value="GAC68824.1"/>
    <property type="molecule type" value="Genomic_DNA"/>
</dbReference>
<evidence type="ECO:0000313" key="10">
    <source>
        <dbReference type="Proteomes" id="UP000011666"/>
    </source>
</evidence>
<keyword evidence="5" id="KW-0804">Transcription</keyword>
<dbReference type="GO" id="GO:0016987">
    <property type="term" value="F:sigma factor activity"/>
    <property type="evidence" value="ECO:0007669"/>
    <property type="project" value="UniProtKB-KW"/>
</dbReference>
<accession>M0QK49</accession>
<feature type="domain" description="RNA polymerase sigma factor 70 region 4 type 2" evidence="7">
    <location>
        <begin position="135"/>
        <end position="180"/>
    </location>
</feature>
<feature type="region of interest" description="Disordered" evidence="6">
    <location>
        <begin position="94"/>
        <end position="115"/>
    </location>
</feature>
<comment type="similarity">
    <text evidence="1">Belongs to the sigma-70 factor family. ECF subfamily.</text>
</comment>
<dbReference type="InterPro" id="IPR013324">
    <property type="entry name" value="RNA_pol_sigma_r3/r4-like"/>
</dbReference>
<evidence type="ECO:0000259" key="8">
    <source>
        <dbReference type="Pfam" id="PF20239"/>
    </source>
</evidence>
<sequence>MGDGAGPSGSGITPEAFVAAWPSVVRALLTITGSADDAEEFAAEAFARAAEQSEPPVSLCAWCVAAGRRAWIDTVRRRVVAERVTEQIARSAVDPGGVDLTDPGSGGVDDADPGDAGWGPGIDDRIALMFVACDDELTEGARLVLALRLVCGLRTADIARLLGIEPATAAARLTRAKRTLASARPGFRLADRSQRRLRLPTVLDCLSLMFTHGHRVDFVPRDALTDTASAALGIVDDLVGMYPDDTEVRGLRAVMRLGLARRAGRVDDGGAAVPACEVDRTRWDRRMVAAGLDDASRAATAPGRFALEAAIAGLHCSPAEFDRIDWAAMVTLYRALEAVWPSPAVVVARAVAVSYATGTDAMLESELTDIVESGPAYAARDAALALADIEWRDGRTADARQRYHDLAESTLPDPVLRFCRRRSGSARGEGRGVTRSA</sequence>
<evidence type="ECO:0000256" key="5">
    <source>
        <dbReference type="ARBA" id="ARBA00023163"/>
    </source>
</evidence>
<reference evidence="9 10" key="1">
    <citation type="submission" date="2013-01" db="EMBL/GenBank/DDBJ databases">
        <title>Whole genome shotgun sequence of Gordonia soli NBRC 108243.</title>
        <authorList>
            <person name="Isaki-Nakamura S."/>
            <person name="Hosoyama A."/>
            <person name="Tsuchikane K."/>
            <person name="Ando Y."/>
            <person name="Baba S."/>
            <person name="Ohji S."/>
            <person name="Hamada M."/>
            <person name="Tamura T."/>
            <person name="Yamazoe A."/>
            <person name="Yamazaki S."/>
            <person name="Fujita N."/>
        </authorList>
    </citation>
    <scope>NUCLEOTIDE SEQUENCE [LARGE SCALE GENOMIC DNA]</scope>
    <source>
        <strain evidence="9 10">NBRC 108243</strain>
    </source>
</reference>
<keyword evidence="2" id="KW-0805">Transcription regulation</keyword>
<keyword evidence="10" id="KW-1185">Reference proteome</keyword>
<dbReference type="SUPFAM" id="SSF88946">
    <property type="entry name" value="Sigma2 domain of RNA polymerase sigma factors"/>
    <property type="match status" value="1"/>
</dbReference>
<dbReference type="InterPro" id="IPR036388">
    <property type="entry name" value="WH-like_DNA-bd_sf"/>
</dbReference>
<dbReference type="Pfam" id="PF20239">
    <property type="entry name" value="DUF6596"/>
    <property type="match status" value="1"/>
</dbReference>
<dbReference type="PANTHER" id="PTHR47756:SF2">
    <property type="entry name" value="BLL6612 PROTEIN"/>
    <property type="match status" value="1"/>
</dbReference>
<dbReference type="AlphaFoldDB" id="M0QK49"/>
<gene>
    <name evidence="9" type="ORF">GS4_19_00140</name>
</gene>
<proteinExistence type="inferred from homology"/>
<dbReference type="InterPro" id="IPR013249">
    <property type="entry name" value="RNA_pol_sigma70_r4_t2"/>
</dbReference>
<dbReference type="Pfam" id="PF08281">
    <property type="entry name" value="Sigma70_r4_2"/>
    <property type="match status" value="1"/>
</dbReference>
<dbReference type="Proteomes" id="UP000011666">
    <property type="component" value="Unassembled WGS sequence"/>
</dbReference>
<protein>
    <submittedName>
        <fullName evidence="9">Putative RNA polymerase ECF-type sigma factor</fullName>
    </submittedName>
</protein>
<evidence type="ECO:0000259" key="7">
    <source>
        <dbReference type="Pfam" id="PF08281"/>
    </source>
</evidence>
<dbReference type="Gene3D" id="1.10.10.10">
    <property type="entry name" value="Winged helix-like DNA-binding domain superfamily/Winged helix DNA-binding domain"/>
    <property type="match status" value="1"/>
</dbReference>